<dbReference type="OrthoDB" id="9800188at2"/>
<dbReference type="AlphaFoldDB" id="A0A1H6MYZ7"/>
<dbReference type="InterPro" id="IPR029069">
    <property type="entry name" value="HotDog_dom_sf"/>
</dbReference>
<protein>
    <submittedName>
        <fullName evidence="1">3-hydroxylacyl-(Acyl carrier protein)dehydratase</fullName>
    </submittedName>
</protein>
<organism evidence="1 2">
    <name type="scientific">Bathymodiolus azoricus thioautotrophic gill symbiont</name>
    <dbReference type="NCBI Taxonomy" id="235205"/>
    <lineage>
        <taxon>Bacteria</taxon>
        <taxon>Pseudomonadati</taxon>
        <taxon>Pseudomonadota</taxon>
        <taxon>Gammaproteobacteria</taxon>
        <taxon>sulfur-oxidizing symbionts</taxon>
    </lineage>
</organism>
<dbReference type="Gene3D" id="3.10.129.10">
    <property type="entry name" value="Hotdog Thioesterase"/>
    <property type="match status" value="1"/>
</dbReference>
<sequence length="145" mass="16045">MFSNIELCNLIPHSGKMCLLDTVKQWNSESIICITQTHQKNDNPLRNNGSLPVSALIEYGAQAMAVHGALIAKDLSEKMQEGYLAALKEVNFYQNFDINNITSPLMVKATKKFASQGNMIYEFSVASEDNELISGRATVVAIFNN</sequence>
<dbReference type="EMBL" id="CDSC02000481">
    <property type="protein sequence ID" value="SEI04162.1"/>
    <property type="molecule type" value="Genomic_DNA"/>
</dbReference>
<evidence type="ECO:0000313" key="2">
    <source>
        <dbReference type="Proteomes" id="UP000198988"/>
    </source>
</evidence>
<gene>
    <name evidence="1" type="ORF">BAZSYMA_ACONTIG00078_13</name>
</gene>
<proteinExistence type="predicted"/>
<dbReference type="Pfam" id="PF22817">
    <property type="entry name" value="ApeP-like"/>
    <property type="match status" value="1"/>
</dbReference>
<dbReference type="Proteomes" id="UP000198988">
    <property type="component" value="Unassembled WGS sequence"/>
</dbReference>
<dbReference type="RefSeq" id="WP_090718327.1">
    <property type="nucleotide sequence ID" value="NZ_CAESAP020000276.1"/>
</dbReference>
<reference evidence="2" key="1">
    <citation type="submission" date="2016-06" db="EMBL/GenBank/DDBJ databases">
        <authorList>
            <person name="Petersen J."/>
            <person name="Sayavedra L."/>
        </authorList>
    </citation>
    <scope>NUCLEOTIDE SEQUENCE [LARGE SCALE GENOMIC DNA]</scope>
    <source>
        <strain evidence="2">BazSymA</strain>
    </source>
</reference>
<dbReference type="InterPro" id="IPR016776">
    <property type="entry name" value="ApeP-like_dehydratase"/>
</dbReference>
<name>A0A1H6MYZ7_9GAMM</name>
<evidence type="ECO:0000313" key="1">
    <source>
        <dbReference type="EMBL" id="SEI04162.1"/>
    </source>
</evidence>
<dbReference type="SUPFAM" id="SSF54637">
    <property type="entry name" value="Thioesterase/thiol ester dehydrase-isomerase"/>
    <property type="match status" value="1"/>
</dbReference>
<accession>A0A1H6MYZ7</accession>